<sequence>MNLSPEDLQKVYREIHDQLIAEFPPGTVEYRENDSDSKYIPVQPYIHRLETAAGMHWSWRLSGQPQIFDREEQIMVTGILKIVEAEREGIGFANFQRYEDTGKIKNLKYAILSASSDALRNACDLFEMGWKDLAPYRKWAKNPGTGLSVPLTGAGKNMEEQSSHRNCVVCQKPLTLNDEEYLKELNIKHPYHREHIPQHLVKNQTKNR</sequence>
<name>A0ABW0KGG9_9BACL</name>
<proteinExistence type="predicted"/>
<reference evidence="2" key="1">
    <citation type="journal article" date="2019" name="Int. J. Syst. Evol. Microbiol.">
        <title>The Global Catalogue of Microorganisms (GCM) 10K type strain sequencing project: providing services to taxonomists for standard genome sequencing and annotation.</title>
        <authorList>
            <consortium name="The Broad Institute Genomics Platform"/>
            <consortium name="The Broad Institute Genome Sequencing Center for Infectious Disease"/>
            <person name="Wu L."/>
            <person name="Ma J."/>
        </authorList>
    </citation>
    <scope>NUCLEOTIDE SEQUENCE [LARGE SCALE GENOMIC DNA]</scope>
    <source>
        <strain evidence="2">KACC 11904</strain>
    </source>
</reference>
<gene>
    <name evidence="1" type="ORF">ACFPOG_30625</name>
</gene>
<evidence type="ECO:0000313" key="1">
    <source>
        <dbReference type="EMBL" id="MFC5452563.1"/>
    </source>
</evidence>
<dbReference type="Proteomes" id="UP001596044">
    <property type="component" value="Unassembled WGS sequence"/>
</dbReference>
<evidence type="ECO:0000313" key="2">
    <source>
        <dbReference type="Proteomes" id="UP001596044"/>
    </source>
</evidence>
<dbReference type="RefSeq" id="WP_377526786.1">
    <property type="nucleotide sequence ID" value="NZ_JBHSMJ010000058.1"/>
</dbReference>
<evidence type="ECO:0008006" key="3">
    <source>
        <dbReference type="Google" id="ProtNLM"/>
    </source>
</evidence>
<accession>A0ABW0KGG9</accession>
<keyword evidence="2" id="KW-1185">Reference proteome</keyword>
<organism evidence="1 2">
    <name type="scientific">Paenibacillus aestuarii</name>
    <dbReference type="NCBI Taxonomy" id="516965"/>
    <lineage>
        <taxon>Bacteria</taxon>
        <taxon>Bacillati</taxon>
        <taxon>Bacillota</taxon>
        <taxon>Bacilli</taxon>
        <taxon>Bacillales</taxon>
        <taxon>Paenibacillaceae</taxon>
        <taxon>Paenibacillus</taxon>
    </lineage>
</organism>
<comment type="caution">
    <text evidence="1">The sequence shown here is derived from an EMBL/GenBank/DDBJ whole genome shotgun (WGS) entry which is preliminary data.</text>
</comment>
<dbReference type="EMBL" id="JBHSMJ010000058">
    <property type="protein sequence ID" value="MFC5452563.1"/>
    <property type="molecule type" value="Genomic_DNA"/>
</dbReference>
<protein>
    <recommendedName>
        <fullName evidence="3">HNH endonuclease</fullName>
    </recommendedName>
</protein>